<keyword evidence="5" id="KW-1185">Reference proteome</keyword>
<evidence type="ECO:0000259" key="3">
    <source>
        <dbReference type="PROSITE" id="PS51059"/>
    </source>
</evidence>
<dbReference type="GO" id="GO:1990404">
    <property type="term" value="F:NAD+-protein mono-ADP-ribosyltransferase activity"/>
    <property type="evidence" value="ECO:0007669"/>
    <property type="project" value="TreeGrafter"/>
</dbReference>
<dbReference type="AlphaFoldDB" id="A0A8S1IUE5"/>
<dbReference type="EMBL" id="CAJHUC010000283">
    <property type="protein sequence ID" value="CAD7694933.1"/>
    <property type="molecule type" value="Genomic_DNA"/>
</dbReference>
<dbReference type="InterPro" id="IPR051712">
    <property type="entry name" value="ARTD-AVP"/>
</dbReference>
<comment type="caution">
    <text evidence="4">The sequence shown here is derived from an EMBL/GenBank/DDBJ whole genome shotgun (WGS) entry which is preliminary data.</text>
</comment>
<dbReference type="PROSITE" id="PS51059">
    <property type="entry name" value="PARP_CATALYTIC"/>
    <property type="match status" value="1"/>
</dbReference>
<name>A0A8S1IUE5_9CHLO</name>
<dbReference type="Gene3D" id="1.10.8.10">
    <property type="entry name" value="DNA helicase RuvA subunit, C-terminal domain"/>
    <property type="match status" value="1"/>
</dbReference>
<reference evidence="4" key="1">
    <citation type="submission" date="2020-12" db="EMBL/GenBank/DDBJ databases">
        <authorList>
            <person name="Iha C."/>
        </authorList>
    </citation>
    <scope>NUCLEOTIDE SEQUENCE</scope>
</reference>
<protein>
    <recommendedName>
        <fullName evidence="1">Poly [ADP-ribose] polymerase</fullName>
        <shortName evidence="1">PARP</shortName>
        <ecNumber evidence="1">2.4.2.-</ecNumber>
    </recommendedName>
</protein>
<evidence type="ECO:0000313" key="5">
    <source>
        <dbReference type="Proteomes" id="UP000708148"/>
    </source>
</evidence>
<evidence type="ECO:0000313" key="4">
    <source>
        <dbReference type="EMBL" id="CAD7694933.1"/>
    </source>
</evidence>
<dbReference type="EC" id="2.4.2.-" evidence="1"/>
<dbReference type="SUPFAM" id="SSF56399">
    <property type="entry name" value="ADP-ribosylation"/>
    <property type="match status" value="1"/>
</dbReference>
<keyword evidence="1" id="KW-0520">NAD</keyword>
<feature type="compositionally biased region" description="Basic and acidic residues" evidence="2">
    <location>
        <begin position="164"/>
        <end position="177"/>
    </location>
</feature>
<keyword evidence="1" id="KW-0328">Glycosyltransferase</keyword>
<dbReference type="PANTHER" id="PTHR45740">
    <property type="entry name" value="POLY [ADP-RIBOSE] POLYMERASE"/>
    <property type="match status" value="1"/>
</dbReference>
<dbReference type="GO" id="GO:0003950">
    <property type="term" value="F:NAD+ poly-ADP-ribosyltransferase activity"/>
    <property type="evidence" value="ECO:0007669"/>
    <property type="project" value="UniProtKB-UniRule"/>
</dbReference>
<dbReference type="Gene3D" id="3.90.228.10">
    <property type="match status" value="2"/>
</dbReference>
<dbReference type="Pfam" id="PF00644">
    <property type="entry name" value="PARP"/>
    <property type="match status" value="1"/>
</dbReference>
<organism evidence="4 5">
    <name type="scientific">Ostreobium quekettii</name>
    <dbReference type="NCBI Taxonomy" id="121088"/>
    <lineage>
        <taxon>Eukaryota</taxon>
        <taxon>Viridiplantae</taxon>
        <taxon>Chlorophyta</taxon>
        <taxon>core chlorophytes</taxon>
        <taxon>Ulvophyceae</taxon>
        <taxon>TCBD clade</taxon>
        <taxon>Bryopsidales</taxon>
        <taxon>Ostreobineae</taxon>
        <taxon>Ostreobiaceae</taxon>
        <taxon>Ostreobium</taxon>
    </lineage>
</organism>
<feature type="domain" description="PARP catalytic" evidence="3">
    <location>
        <begin position="253"/>
        <end position="532"/>
    </location>
</feature>
<proteinExistence type="predicted"/>
<dbReference type="PANTHER" id="PTHR45740:SF2">
    <property type="entry name" value="POLY [ADP-RIBOSE] POLYMERASE"/>
    <property type="match status" value="1"/>
</dbReference>
<evidence type="ECO:0000256" key="2">
    <source>
        <dbReference type="SAM" id="MobiDB-lite"/>
    </source>
</evidence>
<evidence type="ECO:0000256" key="1">
    <source>
        <dbReference type="RuleBase" id="RU362114"/>
    </source>
</evidence>
<dbReference type="OrthoDB" id="6133115at2759"/>
<accession>A0A8S1IUE5</accession>
<gene>
    <name evidence="4" type="ORF">OSTQU699_LOCUS294</name>
</gene>
<feature type="region of interest" description="Disordered" evidence="2">
    <location>
        <begin position="164"/>
        <end position="185"/>
    </location>
</feature>
<dbReference type="Proteomes" id="UP000708148">
    <property type="component" value="Unassembled WGS sequence"/>
</dbReference>
<dbReference type="GO" id="GO:0005634">
    <property type="term" value="C:nucleus"/>
    <property type="evidence" value="ECO:0007669"/>
    <property type="project" value="TreeGrafter"/>
</dbReference>
<sequence length="532" mass="57766">MEPAESSNQRGEKRPLEDEVEIDALQRRCQDMLRKAEELTTSIEADLASIAAASARLSEPPGRQGSGRAEQLACLEAQLRRVLQEKADLEEWATSRCREAEGRARAAEVARARADKAQMESWAELRCQDAERQARLAELRAEAEKTEAEAKAARRCRELEEEARGAKARLEAKEKDTSPPSYWSKQQCSKERPVIYVELYRQQGTGANADQAGTHHDESIAVMMEAGVSHEDASAALKEFDGNIAEALAFHVESLANGGAGAAAEISQRAGAESARELELVLERFDAGHGPPSRASVVCVQRVQNQRLWEKYCARSSEIREAAGDGGVNERPLFHGSDMASLETITRDGFDIRVANLNGAMGAGAYFSESSSYSHIYSMKRPRGPGAPLGGGRFTFMMFPRPNTPRPTGLRQHGGRGRFRATAPLPQRMGPPRMPAIVLPRGPPAGPSARPPAVPALPGLGPGVQVPGNAGGRVVAMLLCRVALGRSARGQLGLRKPPEGFDSVTDATRNHSMYAIFDNAQAYPEYVIYYQA</sequence>
<keyword evidence="1" id="KW-0808">Transferase</keyword>
<dbReference type="InterPro" id="IPR012317">
    <property type="entry name" value="Poly(ADP-ribose)pol_cat_dom"/>
</dbReference>